<keyword evidence="2" id="KW-0808">Transferase</keyword>
<dbReference type="SUPFAM" id="SSF55804">
    <property type="entry name" value="Phoshotransferase/anion transport protein"/>
    <property type="match status" value="1"/>
</dbReference>
<dbReference type="InterPro" id="IPR002178">
    <property type="entry name" value="PTS_EIIA_type-2_dom"/>
</dbReference>
<dbReference type="InterPro" id="IPR051541">
    <property type="entry name" value="PTS_SugarTrans_NitroReg"/>
</dbReference>
<evidence type="ECO:0000259" key="1">
    <source>
        <dbReference type="PROSITE" id="PS51094"/>
    </source>
</evidence>
<proteinExistence type="predicted"/>
<dbReference type="HOGENOM" id="CLU_072531_7_0_9"/>
<dbReference type="GeneID" id="60893822"/>
<gene>
    <name evidence="2" type="ORF">HMPREF9498_03150</name>
</gene>
<dbReference type="PANTHER" id="PTHR47738:SF1">
    <property type="entry name" value="NITROGEN REGULATORY PROTEIN"/>
    <property type="match status" value="1"/>
</dbReference>
<reference evidence="2 3" key="1">
    <citation type="submission" date="2010-07" db="EMBL/GenBank/DDBJ databases">
        <authorList>
            <person name="Sid Ahmed O."/>
        </authorList>
    </citation>
    <scope>NUCLEOTIDE SEQUENCE [LARGE SCALE GENOMIC DNA]</scope>
    <source>
        <strain evidence="2 3">TX4248</strain>
    </source>
</reference>
<dbReference type="Gene3D" id="3.40.930.10">
    <property type="entry name" value="Mannitol-specific EII, Chain A"/>
    <property type="match status" value="1"/>
</dbReference>
<dbReference type="GO" id="GO:0030295">
    <property type="term" value="F:protein kinase activator activity"/>
    <property type="evidence" value="ECO:0007669"/>
    <property type="project" value="TreeGrafter"/>
</dbReference>
<name>A0A125W1N6_ENTFL</name>
<dbReference type="PROSITE" id="PS51094">
    <property type="entry name" value="PTS_EIIA_TYPE_2"/>
    <property type="match status" value="1"/>
</dbReference>
<dbReference type="Pfam" id="PF00359">
    <property type="entry name" value="PTS_EIIA_2"/>
    <property type="match status" value="1"/>
</dbReference>
<sequence>MNVNPLYQVFLNQELLSKQQVYQFIAETAAPWLTPEEKKQIEESLVNREKMGSNQIAEQIVLPHLENALLKKSEIYLIGLKTEIQEWTADIKQVKLIIVILLKENEQLKVKKEISRFTRKLANEDFLEKLLRLKTETDFYKIIEKFEEEK</sequence>
<dbReference type="PANTHER" id="PTHR47738">
    <property type="entry name" value="PTS SYSTEM FRUCTOSE-LIKE EIIA COMPONENT-RELATED"/>
    <property type="match status" value="1"/>
</dbReference>
<dbReference type="GO" id="GO:0016740">
    <property type="term" value="F:transferase activity"/>
    <property type="evidence" value="ECO:0007669"/>
    <property type="project" value="UniProtKB-KW"/>
</dbReference>
<dbReference type="InterPro" id="IPR016152">
    <property type="entry name" value="PTrfase/Anion_transptr"/>
</dbReference>
<dbReference type="EMBL" id="AEBR01000110">
    <property type="protein sequence ID" value="EFM81211.1"/>
    <property type="molecule type" value="Genomic_DNA"/>
</dbReference>
<evidence type="ECO:0000313" key="2">
    <source>
        <dbReference type="EMBL" id="EFM81211.1"/>
    </source>
</evidence>
<dbReference type="AlphaFoldDB" id="A0A125W1N6"/>
<keyword evidence="2" id="KW-0670">Pyruvate</keyword>
<accession>A0A125W1N6</accession>
<feature type="domain" description="PTS EIIA type-2" evidence="1">
    <location>
        <begin position="2"/>
        <end position="146"/>
    </location>
</feature>
<dbReference type="RefSeq" id="WP_002365637.1">
    <property type="nucleotide sequence ID" value="NZ_GL454489.1"/>
</dbReference>
<organism evidence="2 3">
    <name type="scientific">Enterococcus faecalis TX4248</name>
    <dbReference type="NCBI Taxonomy" id="749495"/>
    <lineage>
        <taxon>Bacteria</taxon>
        <taxon>Bacillati</taxon>
        <taxon>Bacillota</taxon>
        <taxon>Bacilli</taxon>
        <taxon>Lactobacillales</taxon>
        <taxon>Enterococcaceae</taxon>
        <taxon>Enterococcus</taxon>
    </lineage>
</organism>
<evidence type="ECO:0000313" key="3">
    <source>
        <dbReference type="Proteomes" id="UP000004846"/>
    </source>
</evidence>
<protein>
    <submittedName>
        <fullName evidence="2">Phosphoenolpyruvate-dependent sugar phosphotransferase system, EIIA 2</fullName>
    </submittedName>
</protein>
<dbReference type="Proteomes" id="UP000004846">
    <property type="component" value="Unassembled WGS sequence"/>
</dbReference>
<comment type="caution">
    <text evidence="2">The sequence shown here is derived from an EMBL/GenBank/DDBJ whole genome shotgun (WGS) entry which is preliminary data.</text>
</comment>